<dbReference type="OrthoDB" id="342293at2759"/>
<keyword evidence="2" id="KW-1185">Reference proteome</keyword>
<gene>
    <name evidence="1" type="ORF">cubi_03071</name>
</gene>
<organism evidence="1 2">
    <name type="scientific">Cryptosporidium ubiquitum</name>
    <dbReference type="NCBI Taxonomy" id="857276"/>
    <lineage>
        <taxon>Eukaryota</taxon>
        <taxon>Sar</taxon>
        <taxon>Alveolata</taxon>
        <taxon>Apicomplexa</taxon>
        <taxon>Conoidasida</taxon>
        <taxon>Coccidia</taxon>
        <taxon>Eucoccidiorida</taxon>
        <taxon>Eimeriorina</taxon>
        <taxon>Cryptosporidiidae</taxon>
        <taxon>Cryptosporidium</taxon>
    </lineage>
</organism>
<reference evidence="1 2" key="1">
    <citation type="submission" date="2016-10" db="EMBL/GenBank/DDBJ databases">
        <title>Reductive evolution of mitochondrial metabolism and differential evolution of invasion-related proteins in Cryptosporidium.</title>
        <authorList>
            <person name="Liu S."/>
            <person name="Roellig D.M."/>
            <person name="Guo Y."/>
            <person name="Li N."/>
            <person name="Frace M.A."/>
            <person name="Tang K."/>
            <person name="Zhang L."/>
            <person name="Feng Y."/>
            <person name="Xiao L."/>
        </authorList>
    </citation>
    <scope>NUCLEOTIDE SEQUENCE [LARGE SCALE GENOMIC DNA]</scope>
    <source>
        <strain evidence="1">39726</strain>
    </source>
</reference>
<dbReference type="AlphaFoldDB" id="A0A1J4MPN1"/>
<sequence>MYPLSPRNCFGTNQNSRVASSEIISGLSCAYPNSSNESFINIKDENNSISSEFAPIKVKLNINRSNSNISEGPDNNRTAFKRTTTNESHELNSKNKDEIFNNKLTNNIFLDSFVEKNVPNCEFQIESYANLSRELSREQLYKIIYQKHDELQQMKLQLNEAKMKELNLVKNYELSIAKQNELKTINSSLENLVNQLRNKKNHQVNSITNYLKLENFNNIIFEKLDNLCLSIAKLKEFASSLTNEDTINVNEIKQLKTTIDHLNSHKEINSEIEYVKKERQQLIHLITALSSNTNFYIDNHFCDNELRNENVKQINVSLCDQIQILEFKLKRLNEIHRKKLSKIKNMIEILEKSEGLSSPMLQEIKDEINFIT</sequence>
<protein>
    <submittedName>
        <fullName evidence="1">Rhoptry protein</fullName>
    </submittedName>
</protein>
<dbReference type="RefSeq" id="XP_028876085.1">
    <property type="nucleotide sequence ID" value="XM_029020084.1"/>
</dbReference>
<accession>A0A1J4MPN1</accession>
<dbReference type="EMBL" id="LRBP01000008">
    <property type="protein sequence ID" value="OII74940.1"/>
    <property type="molecule type" value="Genomic_DNA"/>
</dbReference>
<proteinExistence type="predicted"/>
<comment type="caution">
    <text evidence="1">The sequence shown here is derived from an EMBL/GenBank/DDBJ whole genome shotgun (WGS) entry which is preliminary data.</text>
</comment>
<dbReference type="GeneID" id="39979863"/>
<evidence type="ECO:0000313" key="1">
    <source>
        <dbReference type="EMBL" id="OII74940.1"/>
    </source>
</evidence>
<dbReference type="Proteomes" id="UP000186176">
    <property type="component" value="Unassembled WGS sequence"/>
</dbReference>
<dbReference type="VEuPathDB" id="CryptoDB:cubi_03071"/>
<name>A0A1J4MPN1_9CRYT</name>
<evidence type="ECO:0000313" key="2">
    <source>
        <dbReference type="Proteomes" id="UP000186176"/>
    </source>
</evidence>